<geneLocation type="plasmid" evidence="2 3">
    <name>unnamed</name>
</geneLocation>
<reference evidence="2" key="1">
    <citation type="submission" date="2022-11" db="EMBL/GenBank/DDBJ databases">
        <title>Lysinibacillus irui.</title>
        <authorList>
            <person name="Akintayo S.O."/>
        </authorList>
    </citation>
    <scope>NUCLEOTIDE SEQUENCE</scope>
    <source>
        <strain evidence="2">IRB4-01</strain>
        <plasmid evidence="2">unnamed</plasmid>
    </source>
</reference>
<feature type="transmembrane region" description="Helical" evidence="1">
    <location>
        <begin position="392"/>
        <end position="411"/>
    </location>
</feature>
<feature type="transmembrane region" description="Helical" evidence="1">
    <location>
        <begin position="264"/>
        <end position="282"/>
    </location>
</feature>
<keyword evidence="1" id="KW-0812">Transmembrane</keyword>
<dbReference type="EMBL" id="CP113528">
    <property type="protein sequence ID" value="WDV09180.1"/>
    <property type="molecule type" value="Genomic_DNA"/>
</dbReference>
<proteinExistence type="predicted"/>
<dbReference type="RefSeq" id="WP_274797403.1">
    <property type="nucleotide sequence ID" value="NZ_CP113528.1"/>
</dbReference>
<organism evidence="2 3">
    <name type="scientific">Lysinibacillus irui</name>
    <dbReference type="NCBI Taxonomy" id="2998077"/>
    <lineage>
        <taxon>Bacteria</taxon>
        <taxon>Bacillati</taxon>
        <taxon>Bacillota</taxon>
        <taxon>Bacilli</taxon>
        <taxon>Bacillales</taxon>
        <taxon>Bacillaceae</taxon>
        <taxon>Lysinibacillus</taxon>
    </lineage>
</organism>
<feature type="transmembrane region" description="Helical" evidence="1">
    <location>
        <begin position="121"/>
        <end position="142"/>
    </location>
</feature>
<evidence type="ECO:0000313" key="2">
    <source>
        <dbReference type="EMBL" id="WDV09180.1"/>
    </source>
</evidence>
<evidence type="ECO:0000256" key="1">
    <source>
        <dbReference type="SAM" id="Phobius"/>
    </source>
</evidence>
<keyword evidence="1" id="KW-0472">Membrane</keyword>
<gene>
    <name evidence="2" type="ORF">OU989_23115</name>
</gene>
<accession>A0AAJ5RQH3</accession>
<name>A0AAJ5RQH3_9BACI</name>
<dbReference type="AlphaFoldDB" id="A0AAJ5RQH3"/>
<keyword evidence="2" id="KW-0614">Plasmid</keyword>
<feature type="transmembrane region" description="Helical" evidence="1">
    <location>
        <begin position="302"/>
        <end position="321"/>
    </location>
</feature>
<protein>
    <submittedName>
        <fullName evidence="2">Uncharacterized protein</fullName>
    </submittedName>
</protein>
<feature type="transmembrane region" description="Helical" evidence="1">
    <location>
        <begin position="653"/>
        <end position="676"/>
    </location>
</feature>
<feature type="transmembrane region" description="Helical" evidence="1">
    <location>
        <begin position="97"/>
        <end position="115"/>
    </location>
</feature>
<evidence type="ECO:0000313" key="3">
    <source>
        <dbReference type="Proteomes" id="UP001219585"/>
    </source>
</evidence>
<sequence>MMNMLAQYIIVVALIITILYVVNQYYKYSRAKRKRQETIGAGKGLPFPRILNKYTQKGYNVILRIPILRTVLIKVRKKLETLSVYDEYTLRREVMKIIFSIIALFSVGCLFLVIIRPSWLVIFWILLGILLLSGILIDFFVYRVENRLLKQLKNFITRVTFNYQQTKSVDEAVFDSIQYAGPEMKVHAERINKILNALHSEKELAAYEEVAPSRYLRVFASLAVLVKDRGDNFDEEKGSSFVRGVTSINKELNDEILYRSKLSYALRSISALALIPIFLALPTKHWSISQFPTTESFYGSRIGFLAEIAVYAISVACYLIVRKMREINDNSTEFKPKRIRWERWLFKKIPLLEKFCKALSPQEFTKKYHERQQLIKEANENLEVKELTLQQVLSCLAVFIVLVSAFTLAHVREANTVLNQVATQSIFTSQLTEKELQGIAEMNEFDKSVIEDLKEMKKLPTDEELREMIADQLNLDSRDLEVTNAYKRITGKWITISNSFLQWWEVLIAIVIAFTSYLIPVQILIAKRQARLKLMEREVYQLLVLISILRDFEGMSVSIILNWLQRFSLVFKKSITIAIEEFDSGQEMALVKLSENNTFEPFQQIVERLRLTIIRLSIKEAFTDIEMEREFYLEQRREDQKRSLEKKSQIGEFLGLGPLVCLTFIYLIFPIIYIGVNESKNMINMFT</sequence>
<keyword evidence="1" id="KW-1133">Transmembrane helix</keyword>
<feature type="transmembrane region" description="Helical" evidence="1">
    <location>
        <begin position="6"/>
        <end position="26"/>
    </location>
</feature>
<dbReference type="KEGG" id="liu:OU989_23115"/>
<dbReference type="Proteomes" id="UP001219585">
    <property type="component" value="Plasmid unnamed"/>
</dbReference>
<feature type="transmembrane region" description="Helical" evidence="1">
    <location>
        <begin position="501"/>
        <end position="521"/>
    </location>
</feature>